<keyword evidence="1" id="KW-0472">Membrane</keyword>
<keyword evidence="3" id="KW-1185">Reference proteome</keyword>
<sequence>MAHRPPCQDIISFHCWLFSPKTVLGNSTTKLPTTKSAQQGFLRSLILASMRCPRPFSMYIRQASYPPPGGDVFLLVFALLYRSFSPMFSISCVGRLFRVVSSRLSHWMQVHSCSFVFLLTDALFHYPFCRLLFWMFY</sequence>
<evidence type="ECO:0000313" key="2">
    <source>
        <dbReference type="EMBL" id="KDR71477.1"/>
    </source>
</evidence>
<feature type="transmembrane region" description="Helical" evidence="1">
    <location>
        <begin position="72"/>
        <end position="94"/>
    </location>
</feature>
<keyword evidence="1" id="KW-1133">Transmembrane helix</keyword>
<organism evidence="2 3">
    <name type="scientific">Galerina marginata (strain CBS 339.88)</name>
    <dbReference type="NCBI Taxonomy" id="685588"/>
    <lineage>
        <taxon>Eukaryota</taxon>
        <taxon>Fungi</taxon>
        <taxon>Dikarya</taxon>
        <taxon>Basidiomycota</taxon>
        <taxon>Agaricomycotina</taxon>
        <taxon>Agaricomycetes</taxon>
        <taxon>Agaricomycetidae</taxon>
        <taxon>Agaricales</taxon>
        <taxon>Agaricineae</taxon>
        <taxon>Strophariaceae</taxon>
        <taxon>Galerina</taxon>
    </lineage>
</organism>
<dbReference type="EMBL" id="KL142392">
    <property type="protein sequence ID" value="KDR71477.1"/>
    <property type="molecule type" value="Genomic_DNA"/>
</dbReference>
<dbReference type="Proteomes" id="UP000027222">
    <property type="component" value="Unassembled WGS sequence"/>
</dbReference>
<name>A0A067SNA0_GALM3</name>
<evidence type="ECO:0000256" key="1">
    <source>
        <dbReference type="SAM" id="Phobius"/>
    </source>
</evidence>
<protein>
    <submittedName>
        <fullName evidence="2">Uncharacterized protein</fullName>
    </submittedName>
</protein>
<reference evidence="3" key="1">
    <citation type="journal article" date="2014" name="Proc. Natl. Acad. Sci. U.S.A.">
        <title>Extensive sampling of basidiomycete genomes demonstrates inadequacy of the white-rot/brown-rot paradigm for wood decay fungi.</title>
        <authorList>
            <person name="Riley R."/>
            <person name="Salamov A.A."/>
            <person name="Brown D.W."/>
            <person name="Nagy L.G."/>
            <person name="Floudas D."/>
            <person name="Held B.W."/>
            <person name="Levasseur A."/>
            <person name="Lombard V."/>
            <person name="Morin E."/>
            <person name="Otillar R."/>
            <person name="Lindquist E.A."/>
            <person name="Sun H."/>
            <person name="LaButti K.M."/>
            <person name="Schmutz J."/>
            <person name="Jabbour D."/>
            <person name="Luo H."/>
            <person name="Baker S.E."/>
            <person name="Pisabarro A.G."/>
            <person name="Walton J.D."/>
            <person name="Blanchette R.A."/>
            <person name="Henrissat B."/>
            <person name="Martin F."/>
            <person name="Cullen D."/>
            <person name="Hibbett D.S."/>
            <person name="Grigoriev I.V."/>
        </authorList>
    </citation>
    <scope>NUCLEOTIDE SEQUENCE [LARGE SCALE GENOMIC DNA]</scope>
    <source>
        <strain evidence="3">CBS 339.88</strain>
    </source>
</reference>
<accession>A0A067SNA0</accession>
<gene>
    <name evidence="2" type="ORF">GALMADRAFT_787175</name>
</gene>
<proteinExistence type="predicted"/>
<keyword evidence="1" id="KW-0812">Transmembrane</keyword>
<evidence type="ECO:0000313" key="3">
    <source>
        <dbReference type="Proteomes" id="UP000027222"/>
    </source>
</evidence>
<dbReference type="HOGENOM" id="CLU_1865251_0_0_1"/>
<dbReference type="AlphaFoldDB" id="A0A067SNA0"/>
<feature type="transmembrane region" description="Helical" evidence="1">
    <location>
        <begin position="115"/>
        <end position="136"/>
    </location>
</feature>